<dbReference type="AlphaFoldDB" id="A0A2B7ZP21"/>
<dbReference type="EMBL" id="PDND01000017">
    <property type="protein sequence ID" value="PGH35746.1"/>
    <property type="molecule type" value="Genomic_DNA"/>
</dbReference>
<dbReference type="InterPro" id="IPR006569">
    <property type="entry name" value="CID_dom"/>
</dbReference>
<evidence type="ECO:0000313" key="3">
    <source>
        <dbReference type="EMBL" id="PGH35746.1"/>
    </source>
</evidence>
<dbReference type="PANTHER" id="PTHR12323:SF0">
    <property type="entry name" value="CALCIUM HOMEOSTASIS ENDOPLASMIC RETICULUM PROTEIN"/>
    <property type="match status" value="1"/>
</dbReference>
<feature type="compositionally biased region" description="Gly residues" evidence="1">
    <location>
        <begin position="580"/>
        <end position="606"/>
    </location>
</feature>
<dbReference type="PANTHER" id="PTHR12323">
    <property type="entry name" value="SR-RELATED CTD ASSOCIATED FACTOR 6"/>
    <property type="match status" value="1"/>
</dbReference>
<dbReference type="InterPro" id="IPR008942">
    <property type="entry name" value="ENTH_VHS"/>
</dbReference>
<sequence length="606" mass="65403">MTSHLVAIAKATFSAGLLRPDPTSIYRDEIAFFHTSLDRALAHCSPGNIQTCKSWLLKNVIPSSTRIGALGKYLVTLSGSFEPGDKFLAAGQAAVEASKTSPKRKRLHILYLLNDLLHHTKYHEQTTSAFSSLSGSLQPFLVELISLAAGFSREKNPKHHKRLSDLLDIWASNSYYSSDYINKLRETVDNSSSPDALNSKAAPKGSDSDTPNKIPPRNAPYVMPATHGDPSAPYHELPAGNLMPHIIPNSTAPIRPQAVKPLQFLAGPADESLATAVRNFLNEVDKLYNSNWDALDEGNNVEIDELGQVVIRDQVTGEVVDGETYYGWSRSFCEKMKKRRDGKPGSRSESQSRTPSRSRSRSYGARKRRRYSNNVSGDDRGRSRSPSSSISGHRSRSGSYSRSLSRSRSPTAGRRSALPRSRSSYSPRPLSPPRFPPQPQNLPFPPPGTAPHIPPPPMPYPFSGSQQFSPPPPPPAPGPGGMFIPPPPPRPPGYHGPWPPPPPPPPPSQHPGATPPFPPPPPPMNMGMNMNIPGFQPPGGGGPPQYSVHPHPPHPGSYHFPPPHMTQGLGRGHQPYPGGDANGSGGGGGRGNGVGGRGGWGRGGWY</sequence>
<name>A0A2B7ZP21_9EURO</name>
<dbReference type="GO" id="GO:0006874">
    <property type="term" value="P:intracellular calcium ion homeostasis"/>
    <property type="evidence" value="ECO:0007669"/>
    <property type="project" value="TreeGrafter"/>
</dbReference>
<feature type="region of interest" description="Disordered" evidence="1">
    <location>
        <begin position="189"/>
        <end position="231"/>
    </location>
</feature>
<dbReference type="GO" id="GO:0048471">
    <property type="term" value="C:perinuclear region of cytoplasm"/>
    <property type="evidence" value="ECO:0007669"/>
    <property type="project" value="TreeGrafter"/>
</dbReference>
<proteinExistence type="predicted"/>
<organism evidence="3 4">
    <name type="scientific">[Emmonsia] crescens</name>
    <dbReference type="NCBI Taxonomy" id="73230"/>
    <lineage>
        <taxon>Eukaryota</taxon>
        <taxon>Fungi</taxon>
        <taxon>Dikarya</taxon>
        <taxon>Ascomycota</taxon>
        <taxon>Pezizomycotina</taxon>
        <taxon>Eurotiomycetes</taxon>
        <taxon>Eurotiomycetidae</taxon>
        <taxon>Onygenales</taxon>
        <taxon>Ajellomycetaceae</taxon>
        <taxon>Emergomyces</taxon>
    </lineage>
</organism>
<dbReference type="Proteomes" id="UP000226031">
    <property type="component" value="Unassembled WGS sequence"/>
</dbReference>
<feature type="region of interest" description="Disordered" evidence="1">
    <location>
        <begin position="337"/>
        <end position="606"/>
    </location>
</feature>
<dbReference type="PROSITE" id="PS51391">
    <property type="entry name" value="CID"/>
    <property type="match status" value="1"/>
</dbReference>
<evidence type="ECO:0000256" key="1">
    <source>
        <dbReference type="SAM" id="MobiDB-lite"/>
    </source>
</evidence>
<feature type="compositionally biased region" description="Pro residues" evidence="1">
    <location>
        <begin position="429"/>
        <end position="460"/>
    </location>
</feature>
<keyword evidence="4" id="KW-1185">Reference proteome</keyword>
<dbReference type="Gene3D" id="1.25.40.90">
    <property type="match status" value="1"/>
</dbReference>
<gene>
    <name evidence="3" type="ORF">GX50_01459</name>
</gene>
<feature type="compositionally biased region" description="Low complexity" evidence="1">
    <location>
        <begin position="525"/>
        <end position="534"/>
    </location>
</feature>
<dbReference type="Pfam" id="PF04818">
    <property type="entry name" value="CID"/>
    <property type="match status" value="1"/>
</dbReference>
<evidence type="ECO:0000313" key="4">
    <source>
        <dbReference type="Proteomes" id="UP000226031"/>
    </source>
</evidence>
<accession>A0A2B7ZP21</accession>
<comment type="caution">
    <text evidence="3">The sequence shown here is derived from an EMBL/GenBank/DDBJ whole genome shotgun (WGS) entry which is preliminary data.</text>
</comment>
<feature type="domain" description="CID" evidence="2">
    <location>
        <begin position="25"/>
        <end position="192"/>
    </location>
</feature>
<protein>
    <recommendedName>
        <fullName evidence="2">CID domain-containing protein</fullName>
    </recommendedName>
</protein>
<feature type="compositionally biased region" description="Pro residues" evidence="1">
    <location>
        <begin position="469"/>
        <end position="524"/>
    </location>
</feature>
<feature type="compositionally biased region" description="Low complexity" evidence="1">
    <location>
        <begin position="384"/>
        <end position="428"/>
    </location>
</feature>
<reference evidence="3 4" key="1">
    <citation type="submission" date="2017-10" db="EMBL/GenBank/DDBJ databases">
        <title>Comparative genomics in systemic dimorphic fungi from Ajellomycetaceae.</title>
        <authorList>
            <person name="Munoz J.F."/>
            <person name="Mcewen J.G."/>
            <person name="Clay O.K."/>
            <person name="Cuomo C.A."/>
        </authorList>
    </citation>
    <scope>NUCLEOTIDE SEQUENCE [LARGE SCALE GENOMIC DNA]</scope>
    <source>
        <strain evidence="3 4">UAMH4076</strain>
    </source>
</reference>
<dbReference type="STRING" id="73230.A0A2B7ZP21"/>
<feature type="compositionally biased region" description="Basic residues" evidence="1">
    <location>
        <begin position="356"/>
        <end position="371"/>
    </location>
</feature>
<evidence type="ECO:0000259" key="2">
    <source>
        <dbReference type="PROSITE" id="PS51391"/>
    </source>
</evidence>